<proteinExistence type="predicted"/>
<sequence>MICPTVTSAFDIINDIADRGGEVCMIMNGSTPSRCVLSNVDDTSNIVEKHAVGVVTCEPEQWDIDYFNKVMK</sequence>
<gene>
    <name evidence="1" type="ORF">RostovM3_00029</name>
</gene>
<dbReference type="EMBL" id="MN379460">
    <property type="protein sequence ID" value="QGH75010.1"/>
    <property type="molecule type" value="Genomic_DNA"/>
</dbReference>
<evidence type="ECO:0000313" key="1">
    <source>
        <dbReference type="EMBL" id="QGH75010.1"/>
    </source>
</evidence>
<accession>A0A5Q2WC85</accession>
<name>A0A5Q2WC85_9CAUD</name>
<protein>
    <submittedName>
        <fullName evidence="1">Uncharacterized protein</fullName>
    </submittedName>
</protein>
<organism evidence="1">
    <name type="scientific">Vibrio phage Rostov M3</name>
    <dbReference type="NCBI Taxonomy" id="2660724"/>
    <lineage>
        <taxon>Viruses</taxon>
        <taxon>Duplodnaviria</taxon>
        <taxon>Heunggongvirae</taxon>
        <taxon>Uroviricota</taxon>
        <taxon>Caudoviricetes</taxon>
    </lineage>
</organism>
<reference evidence="1" key="1">
    <citation type="submission" date="2019-08" db="EMBL/GenBank/DDBJ databases">
        <authorList>
            <person name="Pogozhova M.P."/>
            <person name="Pisanov R.V."/>
            <person name="Gaevskaya N.E."/>
            <person name="Vodopyanov A.S."/>
        </authorList>
    </citation>
    <scope>NUCLEOTIDE SEQUENCE</scope>
</reference>